<dbReference type="HOGENOM" id="CLU_1842325_0_0_6"/>
<keyword evidence="2" id="KW-1185">Reference proteome</keyword>
<dbReference type="EMBL" id="CP000544">
    <property type="protein sequence ID" value="ABM62487.1"/>
    <property type="molecule type" value="Genomic_DNA"/>
</dbReference>
<dbReference type="STRING" id="349124.Hhal_1723"/>
<proteinExistence type="predicted"/>
<dbReference type="Proteomes" id="UP000000647">
    <property type="component" value="Chromosome"/>
</dbReference>
<dbReference type="Gene3D" id="3.10.450.50">
    <property type="match status" value="1"/>
</dbReference>
<evidence type="ECO:0008006" key="3">
    <source>
        <dbReference type="Google" id="ProtNLM"/>
    </source>
</evidence>
<reference evidence="1 2" key="2">
    <citation type="journal article" date="2013" name="Stand. Genomic Sci.">
        <title>Complete genome sequence of Halorhodospira halophila SL1.</title>
        <authorList>
            <person name="Challacombe J.F."/>
            <person name="Majid S."/>
            <person name="Deole R."/>
            <person name="Brettin T.S."/>
            <person name="Bruce D."/>
            <person name="Delano S.F."/>
            <person name="Detter J.C."/>
            <person name="Gleasner C.D."/>
            <person name="Han C.S."/>
            <person name="Misra M."/>
            <person name="Reitenga K.G."/>
            <person name="Mikhailova N."/>
            <person name="Woyke T."/>
            <person name="Pitluck S."/>
            <person name="Nolan M."/>
            <person name="Land M.L."/>
            <person name="Saunders E."/>
            <person name="Tapia R."/>
            <person name="Lapidus A."/>
            <person name="Ivanova N."/>
            <person name="Hoff W.D."/>
        </authorList>
    </citation>
    <scope>NUCLEOTIDE SEQUENCE [LARGE SCALE GENOMIC DNA]</scope>
    <source>
        <strain evidence="2">DSM 244 / SL1</strain>
    </source>
</reference>
<dbReference type="InterPro" id="IPR032710">
    <property type="entry name" value="NTF2-like_dom_sf"/>
</dbReference>
<dbReference type="AlphaFoldDB" id="A1WXS5"/>
<gene>
    <name evidence="1" type="ordered locus">Hhal_1723</name>
</gene>
<sequence>MGSGRVSMGTDPKATVERYLQALEDRDYEAARACLAGQGFRYESPIASYTRAEDLLDHAMVGGSIVQQRQVVKCFVDGPDVCHFLRYCIQLSDKQQIDLAHWAQVEQGRILRIVAIFDAYAYWSMFEDLEPQGKPCKSI</sequence>
<name>A1WXS5_HALHL</name>
<dbReference type="KEGG" id="hha:Hhal_1723"/>
<accession>A1WXS5</accession>
<dbReference type="SUPFAM" id="SSF54427">
    <property type="entry name" value="NTF2-like"/>
    <property type="match status" value="1"/>
</dbReference>
<evidence type="ECO:0000313" key="1">
    <source>
        <dbReference type="EMBL" id="ABM62487.1"/>
    </source>
</evidence>
<reference evidence="2" key="1">
    <citation type="submission" date="2006-12" db="EMBL/GenBank/DDBJ databases">
        <title>Complete sequence of Halorhodospira halophila SL1.</title>
        <authorList>
            <consortium name="US DOE Joint Genome Institute"/>
            <person name="Copeland A."/>
            <person name="Lucas S."/>
            <person name="Lapidus A."/>
            <person name="Barry K."/>
            <person name="Detter J.C."/>
            <person name="Glavina del Rio T."/>
            <person name="Hammon N."/>
            <person name="Israni S."/>
            <person name="Dalin E."/>
            <person name="Tice H."/>
            <person name="Pitluck S."/>
            <person name="Saunders E."/>
            <person name="Brettin T."/>
            <person name="Bruce D."/>
            <person name="Han C."/>
            <person name="Tapia R."/>
            <person name="Schmutz J."/>
            <person name="Larimer F."/>
            <person name="Land M."/>
            <person name="Hauser L."/>
            <person name="Kyrpides N."/>
            <person name="Mikhailova N."/>
            <person name="Hoff W."/>
            <person name="Richardson P."/>
        </authorList>
    </citation>
    <scope>NUCLEOTIDE SEQUENCE [LARGE SCALE GENOMIC DNA]</scope>
    <source>
        <strain evidence="2">DSM 244 / SL1</strain>
    </source>
</reference>
<evidence type="ECO:0000313" key="2">
    <source>
        <dbReference type="Proteomes" id="UP000000647"/>
    </source>
</evidence>
<protein>
    <recommendedName>
        <fullName evidence="3">SnoaL-like domain-containing protein</fullName>
    </recommendedName>
</protein>
<organism evidence="1 2">
    <name type="scientific">Halorhodospira halophila (strain DSM 244 / SL1)</name>
    <name type="common">Ectothiorhodospira halophila (strain DSM 244 / SL1)</name>
    <dbReference type="NCBI Taxonomy" id="349124"/>
    <lineage>
        <taxon>Bacteria</taxon>
        <taxon>Pseudomonadati</taxon>
        <taxon>Pseudomonadota</taxon>
        <taxon>Gammaproteobacteria</taxon>
        <taxon>Chromatiales</taxon>
        <taxon>Ectothiorhodospiraceae</taxon>
        <taxon>Halorhodospira</taxon>
    </lineage>
</organism>